<feature type="transmembrane region" description="Helical" evidence="1">
    <location>
        <begin position="12"/>
        <end position="32"/>
    </location>
</feature>
<keyword evidence="3" id="KW-1185">Reference proteome</keyword>
<feature type="transmembrane region" description="Helical" evidence="1">
    <location>
        <begin position="44"/>
        <end position="64"/>
    </location>
</feature>
<keyword evidence="1" id="KW-1133">Transmembrane helix</keyword>
<comment type="caution">
    <text evidence="2">The sequence shown here is derived from an EMBL/GenBank/DDBJ whole genome shotgun (WGS) entry which is preliminary data.</text>
</comment>
<dbReference type="RefSeq" id="WP_127789402.1">
    <property type="nucleotide sequence ID" value="NZ_SACL01000008.1"/>
</dbReference>
<reference evidence="2 3" key="1">
    <citation type="submission" date="2019-01" db="EMBL/GenBank/DDBJ databases">
        <authorList>
            <person name="Chen W.-M."/>
        </authorList>
    </citation>
    <scope>NUCLEOTIDE SEQUENCE [LARGE SCALE GENOMIC DNA]</scope>
    <source>
        <strain evidence="2 3">CCP-6</strain>
    </source>
</reference>
<organism evidence="2 3">
    <name type="scientific">Rhodovarius crocodyli</name>
    <dbReference type="NCBI Taxonomy" id="1979269"/>
    <lineage>
        <taxon>Bacteria</taxon>
        <taxon>Pseudomonadati</taxon>
        <taxon>Pseudomonadota</taxon>
        <taxon>Alphaproteobacteria</taxon>
        <taxon>Acetobacterales</taxon>
        <taxon>Roseomonadaceae</taxon>
        <taxon>Rhodovarius</taxon>
    </lineage>
</organism>
<dbReference type="EMBL" id="SACL01000008">
    <property type="protein sequence ID" value="RVT92072.1"/>
    <property type="molecule type" value="Genomic_DNA"/>
</dbReference>
<proteinExistence type="predicted"/>
<dbReference type="OrthoDB" id="7268642at2"/>
<dbReference type="AlphaFoldDB" id="A0A437M369"/>
<gene>
    <name evidence="2" type="ORF">EOD42_20295</name>
</gene>
<name>A0A437M369_9PROT</name>
<accession>A0A437M369</accession>
<keyword evidence="1" id="KW-0812">Transmembrane</keyword>
<evidence type="ECO:0000313" key="3">
    <source>
        <dbReference type="Proteomes" id="UP000282957"/>
    </source>
</evidence>
<dbReference type="Proteomes" id="UP000282957">
    <property type="component" value="Unassembled WGS sequence"/>
</dbReference>
<sequence length="182" mass="19263">MGWWEQRSSRWQACIIAQVGGAAILGGGVFFMQFRSPDIPVRPVFLAVAGGAGAGGSIGSAVSIPYSDIIRQLINPNFHPPTQDYGWSALDGTFSCQDIQREKFDIVQVGASAVVLGAQLCVFSITDVGLFHPDRELCSTRINVPSNLPQVGQALMDLPQIQGGLGVGGFAFTGTIFYIGTG</sequence>
<keyword evidence="1" id="KW-0472">Membrane</keyword>
<evidence type="ECO:0000256" key="1">
    <source>
        <dbReference type="SAM" id="Phobius"/>
    </source>
</evidence>
<evidence type="ECO:0000313" key="2">
    <source>
        <dbReference type="EMBL" id="RVT92072.1"/>
    </source>
</evidence>
<protein>
    <submittedName>
        <fullName evidence="2">Uncharacterized protein</fullName>
    </submittedName>
</protein>